<keyword evidence="5" id="KW-1133">Transmembrane helix</keyword>
<dbReference type="PANTHER" id="PTHR33376">
    <property type="match status" value="1"/>
</dbReference>
<dbReference type="HOGENOM" id="CLU_036176_4_0_5"/>
<keyword evidence="4" id="KW-0732">Signal</keyword>
<dbReference type="Gene3D" id="3.40.190.170">
    <property type="entry name" value="Bacterial extracellular solute-binding protein, family 7"/>
    <property type="match status" value="1"/>
</dbReference>
<dbReference type="InterPro" id="IPR006311">
    <property type="entry name" value="TAT_signal"/>
</dbReference>
<evidence type="ECO:0000313" key="6">
    <source>
        <dbReference type="EMBL" id="CBS91111.1"/>
    </source>
</evidence>
<sequence length="345" mass="37363">MNSKTPISRLISRRTLAKSIGLGAGIAAGATLLGGIAAPAIVRAQAKTTLKLGHLANEENVWHKASLVFAEEVAKRTNGAVEVKVFPNEQLGKETDLIKGIQLGTIDFTITGESLQNWAPAAALLAVPYGIRDLDHLDKVVTGEPGRKIAESIEQKTQLIPLTYFARGPRNLTSKRPIKSPDELNGLKMRVPNVPLFVSFWQGLGAKPTPMAFSEVFTGLQNDTIEAQENPLALIKSASFYEVQKYVNQTEHVISWIYLVGGSKRMGRLPAEQRTAIMEAAKAAQAAERKLFIEDEAKLAADLKAKGMEFVTVDKAAFAEKGRAAVVAALSPEIKPIYDEILAVK</sequence>
<comment type="subcellular location">
    <subcellularLocation>
        <location evidence="1">Cell envelope</location>
    </subcellularLocation>
</comment>
<evidence type="ECO:0000313" key="7">
    <source>
        <dbReference type="Proteomes" id="UP000005667"/>
    </source>
</evidence>
<dbReference type="CDD" id="cd13603">
    <property type="entry name" value="PBP2_TRAP_Siap_TeaA_like"/>
    <property type="match status" value="1"/>
</dbReference>
<keyword evidence="6" id="KW-0614">Plasmid</keyword>
<accession>G7ZHT3</accession>
<dbReference type="InterPro" id="IPR038404">
    <property type="entry name" value="TRAP_DctP_sf"/>
</dbReference>
<organism evidence="6 7">
    <name type="scientific">Azospirillum lipoferum (strain 4B)</name>
    <dbReference type="NCBI Taxonomy" id="862719"/>
    <lineage>
        <taxon>Bacteria</taxon>
        <taxon>Pseudomonadati</taxon>
        <taxon>Pseudomonadota</taxon>
        <taxon>Alphaproteobacteria</taxon>
        <taxon>Rhodospirillales</taxon>
        <taxon>Azospirillaceae</taxon>
        <taxon>Azospirillum</taxon>
    </lineage>
</organism>
<proteinExistence type="inferred from homology"/>
<dbReference type="PROSITE" id="PS51318">
    <property type="entry name" value="TAT"/>
    <property type="match status" value="1"/>
</dbReference>
<reference evidence="7" key="1">
    <citation type="journal article" date="2011" name="PLoS Genet.">
        <title>Azospirillum genomes reveal transition of bacteria from aquatic to terrestrial environments.</title>
        <authorList>
            <person name="Wisniewski-Dye F."/>
            <person name="Borziak K."/>
            <person name="Khalsa-Moyers G."/>
            <person name="Alexandre G."/>
            <person name="Sukharnikov L.O."/>
            <person name="Wuichet K."/>
            <person name="Hurst G.B."/>
            <person name="McDonald W.H."/>
            <person name="Robertson J.S."/>
            <person name="Barbe V."/>
            <person name="Calteau A."/>
            <person name="Rouy Z."/>
            <person name="Mangenot S."/>
            <person name="Prigent-Combaret C."/>
            <person name="Normand P."/>
            <person name="Boyer M."/>
            <person name="Siguier P."/>
            <person name="Dessaux Y."/>
            <person name="Elmerich C."/>
            <person name="Condemine G."/>
            <person name="Krishnen G."/>
            <person name="Kennedy I."/>
            <person name="Paterson A.H."/>
            <person name="Gonzalez V."/>
            <person name="Mavingui P."/>
            <person name="Zhulin I.B."/>
        </authorList>
    </citation>
    <scope>NUCLEOTIDE SEQUENCE [LARGE SCALE GENOMIC DNA]</scope>
    <source>
        <strain evidence="7">4B</strain>
    </source>
</reference>
<dbReference type="NCBIfam" id="TIGR00787">
    <property type="entry name" value="dctP"/>
    <property type="match status" value="1"/>
</dbReference>
<dbReference type="Proteomes" id="UP000005667">
    <property type="component" value="Plasmid AZO_p5"/>
</dbReference>
<evidence type="ECO:0000256" key="4">
    <source>
        <dbReference type="ARBA" id="ARBA00022729"/>
    </source>
</evidence>
<dbReference type="PANTHER" id="PTHR33376:SF4">
    <property type="entry name" value="SIALIC ACID-BINDING PERIPLASMIC PROTEIN SIAP"/>
    <property type="match status" value="1"/>
</dbReference>
<evidence type="ECO:0000256" key="2">
    <source>
        <dbReference type="ARBA" id="ARBA00009023"/>
    </source>
</evidence>
<dbReference type="EMBL" id="FQ311873">
    <property type="protein sequence ID" value="CBS91111.1"/>
    <property type="molecule type" value="Genomic_DNA"/>
</dbReference>
<dbReference type="NCBIfam" id="NF037995">
    <property type="entry name" value="TRAP_S1"/>
    <property type="match status" value="1"/>
</dbReference>
<keyword evidence="3" id="KW-0813">Transport</keyword>
<evidence type="ECO:0000256" key="3">
    <source>
        <dbReference type="ARBA" id="ARBA00022448"/>
    </source>
</evidence>
<keyword evidence="5" id="KW-0472">Membrane</keyword>
<evidence type="ECO:0000256" key="5">
    <source>
        <dbReference type="SAM" id="Phobius"/>
    </source>
</evidence>
<protein>
    <submittedName>
        <fullName evidence="6">TRAP dicarboxylate transporter, periplasmic component (DctP-like)</fullName>
    </submittedName>
</protein>
<dbReference type="InterPro" id="IPR018389">
    <property type="entry name" value="DctP_fam"/>
</dbReference>
<evidence type="ECO:0000256" key="1">
    <source>
        <dbReference type="ARBA" id="ARBA00004196"/>
    </source>
</evidence>
<dbReference type="GO" id="GO:0055085">
    <property type="term" value="P:transmembrane transport"/>
    <property type="evidence" value="ECO:0007669"/>
    <property type="project" value="InterPro"/>
</dbReference>
<feature type="transmembrane region" description="Helical" evidence="5">
    <location>
        <begin position="20"/>
        <end position="42"/>
    </location>
</feature>
<dbReference type="OrthoDB" id="7375081at2"/>
<comment type="similarity">
    <text evidence="2">Belongs to the bacterial solute-binding protein 7 family.</text>
</comment>
<dbReference type="RefSeq" id="WP_014249942.1">
    <property type="nucleotide sequence ID" value="NC_016624.1"/>
</dbReference>
<dbReference type="KEGG" id="ali:AZOLI_p50106"/>
<name>G7ZHT3_AZOL4</name>
<keyword evidence="5" id="KW-0812">Transmembrane</keyword>
<gene>
    <name evidence="6" type="ordered locus">AZOLI_p50106</name>
</gene>
<dbReference type="GO" id="GO:0030288">
    <property type="term" value="C:outer membrane-bounded periplasmic space"/>
    <property type="evidence" value="ECO:0007669"/>
    <property type="project" value="InterPro"/>
</dbReference>
<dbReference type="InterPro" id="IPR004682">
    <property type="entry name" value="TRAP_DctP"/>
</dbReference>
<geneLocation type="plasmid" evidence="6 7">
    <name>AZO_p5</name>
</geneLocation>
<dbReference type="Pfam" id="PF03480">
    <property type="entry name" value="DctP"/>
    <property type="match status" value="1"/>
</dbReference>
<dbReference type="AlphaFoldDB" id="G7ZHT3"/>
<dbReference type="PIRSF" id="PIRSF006470">
    <property type="entry name" value="DctB"/>
    <property type="match status" value="1"/>
</dbReference>
<keyword evidence="7" id="KW-1185">Reference proteome</keyword>